<dbReference type="Proteomes" id="UP001164706">
    <property type="component" value="Chromosome"/>
</dbReference>
<sequence length="191" mass="20361">MPERPAPAPAADPAAGRAAGRAAAPRFALREARLDDAPAIARLHMACWAETYAGVLDAAFLAESTVERATAEWRGMLAAGSAERTVPGSRILLALDDGDELVGLARSAPAEEPDAVRPEKLDSLYTRARTHGSGLGALLLDGVLGDRPAYLWIVTANVRAERFYAKHGFALDGTGHPYAPWHDAHCSRMVR</sequence>
<dbReference type="AlphaFoldDB" id="A0A9E8MN73"/>
<dbReference type="Gene3D" id="3.40.630.30">
    <property type="match status" value="1"/>
</dbReference>
<dbReference type="RefSeq" id="WP_267782769.1">
    <property type="nucleotide sequence ID" value="NZ_CP113089.1"/>
</dbReference>
<reference evidence="2" key="1">
    <citation type="submission" date="2022-11" db="EMBL/GenBank/DDBJ databases">
        <title>Description of Microcella daejonensis nov. sp, isolated from riverside soil.</title>
        <authorList>
            <person name="Molina K.M."/>
            <person name="Kim S.B."/>
        </authorList>
    </citation>
    <scope>NUCLEOTIDE SEQUENCE</scope>
    <source>
        <strain evidence="2">MMS21-STM12</strain>
    </source>
</reference>
<organism evidence="2 3">
    <name type="scientific">Microcella daejeonensis</name>
    <dbReference type="NCBI Taxonomy" id="2994971"/>
    <lineage>
        <taxon>Bacteria</taxon>
        <taxon>Bacillati</taxon>
        <taxon>Actinomycetota</taxon>
        <taxon>Actinomycetes</taxon>
        <taxon>Micrococcales</taxon>
        <taxon>Microbacteriaceae</taxon>
        <taxon>Microcella</taxon>
    </lineage>
</organism>
<dbReference type="KEGG" id="mdb:OVN18_06310"/>
<evidence type="ECO:0000259" key="1">
    <source>
        <dbReference type="PROSITE" id="PS51186"/>
    </source>
</evidence>
<evidence type="ECO:0000313" key="3">
    <source>
        <dbReference type="Proteomes" id="UP001164706"/>
    </source>
</evidence>
<accession>A0A9E8MN73</accession>
<protein>
    <submittedName>
        <fullName evidence="2">GNAT family N-acetyltransferase</fullName>
    </submittedName>
</protein>
<dbReference type="InterPro" id="IPR000182">
    <property type="entry name" value="GNAT_dom"/>
</dbReference>
<evidence type="ECO:0000313" key="2">
    <source>
        <dbReference type="EMBL" id="WAB82608.1"/>
    </source>
</evidence>
<dbReference type="InterPro" id="IPR016181">
    <property type="entry name" value="Acyl_CoA_acyltransferase"/>
</dbReference>
<dbReference type="Pfam" id="PF13673">
    <property type="entry name" value="Acetyltransf_10"/>
    <property type="match status" value="1"/>
</dbReference>
<feature type="domain" description="N-acetyltransferase" evidence="1">
    <location>
        <begin position="27"/>
        <end position="191"/>
    </location>
</feature>
<dbReference type="EMBL" id="CP113089">
    <property type="protein sequence ID" value="WAB82608.1"/>
    <property type="molecule type" value="Genomic_DNA"/>
</dbReference>
<dbReference type="GO" id="GO:0016747">
    <property type="term" value="F:acyltransferase activity, transferring groups other than amino-acyl groups"/>
    <property type="evidence" value="ECO:0007669"/>
    <property type="project" value="InterPro"/>
</dbReference>
<dbReference type="SUPFAM" id="SSF55729">
    <property type="entry name" value="Acyl-CoA N-acyltransferases (Nat)"/>
    <property type="match status" value="1"/>
</dbReference>
<keyword evidence="3" id="KW-1185">Reference proteome</keyword>
<gene>
    <name evidence="2" type="ORF">OVN18_06310</name>
</gene>
<dbReference type="PROSITE" id="PS51186">
    <property type="entry name" value="GNAT"/>
    <property type="match status" value="1"/>
</dbReference>
<proteinExistence type="predicted"/>
<name>A0A9E8MN73_9MICO</name>